<proteinExistence type="predicted"/>
<dbReference type="EMBL" id="JAIQCV010000001">
    <property type="protein sequence ID" value="KAH1129507.1"/>
    <property type="molecule type" value="Genomic_DNA"/>
</dbReference>
<keyword evidence="2" id="KW-1185">Reference proteome</keyword>
<dbReference type="OrthoDB" id="1000431at2759"/>
<evidence type="ECO:0000313" key="1">
    <source>
        <dbReference type="EMBL" id="KAH1129507.1"/>
    </source>
</evidence>
<name>A0A9D3WGL8_9ROSI</name>
<accession>A0A9D3WGL8</accession>
<gene>
    <name evidence="1" type="ORF">J1N35_000885</name>
</gene>
<protein>
    <recommendedName>
        <fullName evidence="3">Reverse transcriptase zinc-binding domain-containing protein</fullName>
    </recommendedName>
</protein>
<sequence>MEVCNFGLYLGVPLFHDKATNNTLRFIVDKLMMIPKSLSEEIEYMVRQLIWSSYNGAKKMALVSWDWVCQLKLHGGLGLRHLKDHNTFFMMKVLRLMYGVQSRLPKSLSRGCCSFLWRSLTKVWPLIRENLPWFVGDGKCINCWRDALFPNIGLLYKQIPSCSNLDMDCPLSNMITNDDSWNLNFFWLWVTEEIINKIVEIPPLHSSSGPDRII</sequence>
<evidence type="ECO:0000313" key="2">
    <source>
        <dbReference type="Proteomes" id="UP000828251"/>
    </source>
</evidence>
<reference evidence="1 2" key="1">
    <citation type="journal article" date="2021" name="Plant Biotechnol. J.">
        <title>Multi-omics assisted identification of the key and species-specific regulatory components of drought-tolerant mechanisms in Gossypium stocksii.</title>
        <authorList>
            <person name="Yu D."/>
            <person name="Ke L."/>
            <person name="Zhang D."/>
            <person name="Wu Y."/>
            <person name="Sun Y."/>
            <person name="Mei J."/>
            <person name="Sun J."/>
            <person name="Sun Y."/>
        </authorList>
    </citation>
    <scope>NUCLEOTIDE SEQUENCE [LARGE SCALE GENOMIC DNA]</scope>
    <source>
        <strain evidence="2">cv. E1</strain>
        <tissue evidence="1">Leaf</tissue>
    </source>
</reference>
<comment type="caution">
    <text evidence="1">The sequence shown here is derived from an EMBL/GenBank/DDBJ whole genome shotgun (WGS) entry which is preliminary data.</text>
</comment>
<organism evidence="1 2">
    <name type="scientific">Gossypium stocksii</name>
    <dbReference type="NCBI Taxonomy" id="47602"/>
    <lineage>
        <taxon>Eukaryota</taxon>
        <taxon>Viridiplantae</taxon>
        <taxon>Streptophyta</taxon>
        <taxon>Embryophyta</taxon>
        <taxon>Tracheophyta</taxon>
        <taxon>Spermatophyta</taxon>
        <taxon>Magnoliopsida</taxon>
        <taxon>eudicotyledons</taxon>
        <taxon>Gunneridae</taxon>
        <taxon>Pentapetalae</taxon>
        <taxon>rosids</taxon>
        <taxon>malvids</taxon>
        <taxon>Malvales</taxon>
        <taxon>Malvaceae</taxon>
        <taxon>Malvoideae</taxon>
        <taxon>Gossypium</taxon>
    </lineage>
</organism>
<evidence type="ECO:0008006" key="3">
    <source>
        <dbReference type="Google" id="ProtNLM"/>
    </source>
</evidence>
<dbReference type="AlphaFoldDB" id="A0A9D3WGL8"/>
<dbReference type="Proteomes" id="UP000828251">
    <property type="component" value="Unassembled WGS sequence"/>
</dbReference>